<sequence length="310" mass="35349">MKNVLFIVLAFVFTIKVCYSQVPEPISVGFASVSTLDWKKILINVIRTDNINVTKYIYFRAEDNSNDYKEIGRSNSNSFTDINVDVNSRSYCYKVSYIDNNGKQAELSEPFCSIYLSNENANIIKWTPFSKLKDAEPVEYYVDIVNNNGSINRKTLFKTNELSATFNKIDRLEQEFDMYDEAKVRIRAIQPTSFKVAGIPYVNLPLEVYSNILTIKPAPSIFLPTAFTPNGDGMNDEFLAQGKGIVEFEMVIYDKWGGIIFESKDITQGWRGLQPDNDTPSMMGNYIYKVKAKNKHDKTIEKTGVVSLIR</sequence>
<dbReference type="Proteomes" id="UP000002875">
    <property type="component" value="Chromosome"/>
</dbReference>
<dbReference type="Pfam" id="PF13585">
    <property type="entry name" value="CHU_C"/>
    <property type="match status" value="1"/>
</dbReference>
<evidence type="ECO:0000313" key="2">
    <source>
        <dbReference type="Proteomes" id="UP000002875"/>
    </source>
</evidence>
<organism evidence="1 2">
    <name type="scientific">Emticicia oligotrophica (strain DSM 17448 / CIP 109782 / MTCC 6937 / GPTSA100-15)</name>
    <dbReference type="NCBI Taxonomy" id="929562"/>
    <lineage>
        <taxon>Bacteria</taxon>
        <taxon>Pseudomonadati</taxon>
        <taxon>Bacteroidota</taxon>
        <taxon>Cytophagia</taxon>
        <taxon>Cytophagales</taxon>
        <taxon>Leadbetterellaceae</taxon>
        <taxon>Emticicia</taxon>
    </lineage>
</organism>
<reference evidence="1 2" key="1">
    <citation type="submission" date="2011-07" db="EMBL/GenBank/DDBJ databases">
        <title>The complete genome of chromosome of Emticicia oligotrophica DSM 17448.</title>
        <authorList>
            <consortium name="US DOE Joint Genome Institute (JGI-PGF)"/>
            <person name="Lucas S."/>
            <person name="Han J."/>
            <person name="Lapidus A."/>
            <person name="Bruce D."/>
            <person name="Goodwin L."/>
            <person name="Pitluck S."/>
            <person name="Peters L."/>
            <person name="Kyrpides N."/>
            <person name="Mavromatis K."/>
            <person name="Ivanova N."/>
            <person name="Ovchinnikova G."/>
            <person name="Teshima H."/>
            <person name="Detter J.C."/>
            <person name="Tapia R."/>
            <person name="Han C."/>
            <person name="Land M."/>
            <person name="Hauser L."/>
            <person name="Markowitz V."/>
            <person name="Cheng J.-F."/>
            <person name="Hugenholtz P."/>
            <person name="Woyke T."/>
            <person name="Wu D."/>
            <person name="Tindall B."/>
            <person name="Pomrenke H."/>
            <person name="Brambilla E."/>
            <person name="Klenk H.-P."/>
            <person name="Eisen J.A."/>
        </authorList>
    </citation>
    <scope>NUCLEOTIDE SEQUENCE [LARGE SCALE GENOMIC DNA]</scope>
    <source>
        <strain evidence="1 2">DSM 17448</strain>
    </source>
</reference>
<dbReference type="NCBIfam" id="TIGR04131">
    <property type="entry name" value="Bac_Flav_CTERM"/>
    <property type="match status" value="1"/>
</dbReference>
<dbReference type="InterPro" id="IPR026341">
    <property type="entry name" value="T9SS_type_B"/>
</dbReference>
<dbReference type="InterPro" id="IPR013783">
    <property type="entry name" value="Ig-like_fold"/>
</dbReference>
<dbReference type="Gene3D" id="2.60.40.10">
    <property type="entry name" value="Immunoglobulins"/>
    <property type="match status" value="1"/>
</dbReference>
<dbReference type="RefSeq" id="WP_015029851.1">
    <property type="nucleotide sequence ID" value="NC_018748.1"/>
</dbReference>
<gene>
    <name evidence="1" type="ordered locus">Emtol_3024</name>
</gene>
<name>A0ABM5N462_EMTOG</name>
<keyword evidence="2" id="KW-1185">Reference proteome</keyword>
<evidence type="ECO:0000313" key="1">
    <source>
        <dbReference type="EMBL" id="AFK04157.1"/>
    </source>
</evidence>
<proteinExistence type="predicted"/>
<dbReference type="EMBL" id="CP002961">
    <property type="protein sequence ID" value="AFK04157.1"/>
    <property type="molecule type" value="Genomic_DNA"/>
</dbReference>
<accession>A0ABM5N462</accession>
<protein>
    <recommendedName>
        <fullName evidence="3">Gliding motility-associated C-terminal domain-containing protein</fullName>
    </recommendedName>
</protein>
<evidence type="ECO:0008006" key="3">
    <source>
        <dbReference type="Google" id="ProtNLM"/>
    </source>
</evidence>